<evidence type="ECO:0000313" key="3">
    <source>
        <dbReference type="Proteomes" id="UP000190285"/>
    </source>
</evidence>
<keyword evidence="1" id="KW-0812">Transmembrane</keyword>
<keyword evidence="1" id="KW-0472">Membrane</keyword>
<sequence length="146" mass="16785">MIEGDTLDYLKNQKGNMTIEALGFTFKILVVTVMVFQLSIFLVHIGYAKMAVDETVRRAESEGMISEDYLKKQFNKRNISYDNIRIVDTKPSFYKKADKLGDRLFLKIEYGHEVKFGDFWNIKLNIPLKASGTNQGYYGSGYGEGW</sequence>
<gene>
    <name evidence="2" type="ORF">SAMN02194393_03204</name>
</gene>
<dbReference type="RefSeq" id="WP_079492962.1">
    <property type="nucleotide sequence ID" value="NZ_FUZT01000008.1"/>
</dbReference>
<organism evidence="2 3">
    <name type="scientific">Maledivibacter halophilus</name>
    <dbReference type="NCBI Taxonomy" id="36842"/>
    <lineage>
        <taxon>Bacteria</taxon>
        <taxon>Bacillati</taxon>
        <taxon>Bacillota</taxon>
        <taxon>Clostridia</taxon>
        <taxon>Peptostreptococcales</taxon>
        <taxon>Caminicellaceae</taxon>
        <taxon>Maledivibacter</taxon>
    </lineage>
</organism>
<keyword evidence="1" id="KW-1133">Transmembrane helix</keyword>
<dbReference type="STRING" id="36842.SAMN02194393_03204"/>
<dbReference type="AlphaFoldDB" id="A0A1T5LRV0"/>
<dbReference type="EMBL" id="FUZT01000008">
    <property type="protein sequence ID" value="SKC78736.1"/>
    <property type="molecule type" value="Genomic_DNA"/>
</dbReference>
<proteinExistence type="predicted"/>
<reference evidence="2 3" key="1">
    <citation type="submission" date="2017-02" db="EMBL/GenBank/DDBJ databases">
        <authorList>
            <person name="Peterson S.W."/>
        </authorList>
    </citation>
    <scope>NUCLEOTIDE SEQUENCE [LARGE SCALE GENOMIC DNA]</scope>
    <source>
        <strain evidence="2 3">M1</strain>
    </source>
</reference>
<evidence type="ECO:0000313" key="2">
    <source>
        <dbReference type="EMBL" id="SKC78736.1"/>
    </source>
</evidence>
<evidence type="ECO:0008006" key="4">
    <source>
        <dbReference type="Google" id="ProtNLM"/>
    </source>
</evidence>
<evidence type="ECO:0000256" key="1">
    <source>
        <dbReference type="SAM" id="Phobius"/>
    </source>
</evidence>
<keyword evidence="3" id="KW-1185">Reference proteome</keyword>
<dbReference type="Proteomes" id="UP000190285">
    <property type="component" value="Unassembled WGS sequence"/>
</dbReference>
<protein>
    <recommendedName>
        <fullName evidence="4">DUF4320 family protein</fullName>
    </recommendedName>
</protein>
<accession>A0A1T5LRV0</accession>
<name>A0A1T5LRV0_9FIRM</name>
<dbReference type="OrthoDB" id="1954647at2"/>
<feature type="transmembrane region" description="Helical" evidence="1">
    <location>
        <begin position="24"/>
        <end position="48"/>
    </location>
</feature>